<gene>
    <name evidence="1" type="ORF">VAE063_940269</name>
</gene>
<dbReference type="Proteomes" id="UP001152658">
    <property type="component" value="Unassembled WGS sequence"/>
</dbReference>
<evidence type="ECO:0000313" key="1">
    <source>
        <dbReference type="EMBL" id="CAH8225825.1"/>
    </source>
</evidence>
<proteinExistence type="predicted"/>
<reference evidence="1" key="1">
    <citation type="submission" date="2022-06" db="EMBL/GenBank/DDBJ databases">
        <authorList>
            <person name="Goudenege D."/>
            <person name="Le Roux F."/>
        </authorList>
    </citation>
    <scope>NUCLEOTIDE SEQUENCE</scope>
    <source>
        <strain evidence="1">12-063</strain>
    </source>
</reference>
<name>A0ABM9FPQ1_9VIBR</name>
<evidence type="ECO:0000313" key="2">
    <source>
        <dbReference type="Proteomes" id="UP001152658"/>
    </source>
</evidence>
<protein>
    <submittedName>
        <fullName evidence="1">Uncharacterized protein</fullName>
    </submittedName>
</protein>
<keyword evidence="2" id="KW-1185">Reference proteome</keyword>
<organism evidence="1 2">
    <name type="scientific">Vibrio aestuarianus</name>
    <dbReference type="NCBI Taxonomy" id="28171"/>
    <lineage>
        <taxon>Bacteria</taxon>
        <taxon>Pseudomonadati</taxon>
        <taxon>Pseudomonadota</taxon>
        <taxon>Gammaproteobacteria</taxon>
        <taxon>Vibrionales</taxon>
        <taxon>Vibrionaceae</taxon>
        <taxon>Vibrio</taxon>
    </lineage>
</organism>
<comment type="caution">
    <text evidence="1">The sequence shown here is derived from an EMBL/GenBank/DDBJ whole genome shotgun (WGS) entry which is preliminary data.</text>
</comment>
<dbReference type="EMBL" id="CALYLK010000135">
    <property type="protein sequence ID" value="CAH8225825.1"/>
    <property type="molecule type" value="Genomic_DNA"/>
</dbReference>
<accession>A0ABM9FPQ1</accession>
<sequence>MYYYYRGFKIQVRGNVKYVQLSKGRNISDTCSLRLKKNIDDIIDLNTGASPFQKPKNQFWENQIKSKH</sequence>